<gene>
    <name evidence="1" type="ORF">Mlaev_01000</name>
</gene>
<dbReference type="PATRIC" id="fig|36807.3.peg.1025"/>
<dbReference type="AlphaFoldDB" id="A0A150HGF7"/>
<sequence length="140" mass="15367">MSTDKEVVPILVTLGHLGDDSLQLRFPSEHSDEILKLLDEHGIDHNTAMEHSYDPTDWIEVVKVLGIAAGSAGGLHGLAKVITAFVRRHDGKRFIFTKDGESVDAQGYSQRTVEAMLQKMPQEQADLDAATRRAMGIDDA</sequence>
<dbReference type="EMBL" id="LRAD01000025">
    <property type="protein sequence ID" value="KXZ61004.1"/>
    <property type="molecule type" value="Genomic_DNA"/>
</dbReference>
<comment type="caution">
    <text evidence="1">The sequence shown here is derived from an EMBL/GenBank/DDBJ whole genome shotgun (WGS) entry which is preliminary data.</text>
</comment>
<dbReference type="Proteomes" id="UP000075357">
    <property type="component" value="Unassembled WGS sequence"/>
</dbReference>
<keyword evidence="2" id="KW-1185">Reference proteome</keyword>
<reference evidence="1 2" key="1">
    <citation type="submission" date="2016-01" db="EMBL/GenBank/DDBJ databases">
        <title>Draft genome sequences of Microbacterium laevaniformans LCDC 91-0039 and the type strain of Microbacterium hominis LCDC 84-209.</title>
        <authorList>
            <person name="Bernier A.-M."/>
            <person name="Bernard K."/>
        </authorList>
    </citation>
    <scope>NUCLEOTIDE SEQUENCE [LARGE SCALE GENOMIC DNA]</scope>
    <source>
        <strain evidence="1 2">LCDC 91-0039</strain>
    </source>
</reference>
<accession>A0A150HGF7</accession>
<organism evidence="1 2">
    <name type="scientific">Microbacterium laevaniformans</name>
    <dbReference type="NCBI Taxonomy" id="36807"/>
    <lineage>
        <taxon>Bacteria</taxon>
        <taxon>Bacillati</taxon>
        <taxon>Actinomycetota</taxon>
        <taxon>Actinomycetes</taxon>
        <taxon>Micrococcales</taxon>
        <taxon>Microbacteriaceae</taxon>
        <taxon>Microbacterium</taxon>
    </lineage>
</organism>
<evidence type="ECO:0000313" key="1">
    <source>
        <dbReference type="EMBL" id="KXZ61004.1"/>
    </source>
</evidence>
<evidence type="ECO:0000313" key="2">
    <source>
        <dbReference type="Proteomes" id="UP000075357"/>
    </source>
</evidence>
<protein>
    <submittedName>
        <fullName evidence="1">Uncharacterized protein</fullName>
    </submittedName>
</protein>
<name>A0A150HGF7_9MICO</name>
<dbReference type="STRING" id="36807.Mlaev_01000"/>
<proteinExistence type="predicted"/>
<dbReference type="RefSeq" id="WP_061682425.1">
    <property type="nucleotide sequence ID" value="NZ_LRAD01000025.1"/>
</dbReference>